<sequence>MTKKAEPLPIQLFPDAEAFEEWLAVNYEVSPGLRLQHAKKNSGIQSVSYLEALDVALCYGWIDSQKEANDEKTWLQRFTPRGKKSIWSQVNKDKVAALIESGRMKPPGLQAIETAKQNGQWDAAYAPQSTAEAPEDFAAELERNPQAKAVYDGLNRQNKYAMLFRLQTAKKPETRANRIKQFIEMLNKGEKLYP</sequence>
<dbReference type="Proteomes" id="UP000272528">
    <property type="component" value="Chromosome"/>
</dbReference>
<keyword evidence="2" id="KW-1185">Reference proteome</keyword>
<dbReference type="Pfam" id="PF13376">
    <property type="entry name" value="OmdA"/>
    <property type="match status" value="1"/>
</dbReference>
<gene>
    <name evidence="1" type="ORF">EJC50_04315</name>
</gene>
<reference evidence="2" key="1">
    <citation type="submission" date="2018-12" db="EMBL/GenBank/DDBJ databases">
        <title>Genome sequence of Peanibacillus sp.</title>
        <authorList>
            <person name="Subramani G."/>
            <person name="Srinivasan S."/>
            <person name="Kim M.K."/>
        </authorList>
    </citation>
    <scope>NUCLEOTIDE SEQUENCE [LARGE SCALE GENOMIC DNA]</scope>
    <source>
        <strain evidence="2">18JY67-1</strain>
    </source>
</reference>
<dbReference type="KEGG" id="palb:EJC50_04315"/>
<dbReference type="EMBL" id="CP034437">
    <property type="protein sequence ID" value="AZN38975.1"/>
    <property type="molecule type" value="Genomic_DNA"/>
</dbReference>
<dbReference type="RefSeq" id="WP_126012802.1">
    <property type="nucleotide sequence ID" value="NZ_CP034437.1"/>
</dbReference>
<organism evidence="1 2">
    <name type="scientific">Paenibacillus albus</name>
    <dbReference type="NCBI Taxonomy" id="2495582"/>
    <lineage>
        <taxon>Bacteria</taxon>
        <taxon>Bacillati</taxon>
        <taxon>Bacillota</taxon>
        <taxon>Bacilli</taxon>
        <taxon>Bacillales</taxon>
        <taxon>Paenibacillaceae</taxon>
        <taxon>Paenibacillus</taxon>
    </lineage>
</organism>
<protein>
    <submittedName>
        <fullName evidence="1">Bacteriocin-protection protein</fullName>
    </submittedName>
</protein>
<dbReference type="AlphaFoldDB" id="A0A3S8ZZW4"/>
<dbReference type="OrthoDB" id="9796999at2"/>
<accession>A0A3S8ZZW4</accession>
<proteinExistence type="predicted"/>
<name>A0A3S8ZZW4_9BACL</name>
<evidence type="ECO:0000313" key="2">
    <source>
        <dbReference type="Proteomes" id="UP000272528"/>
    </source>
</evidence>
<evidence type="ECO:0000313" key="1">
    <source>
        <dbReference type="EMBL" id="AZN38975.1"/>
    </source>
</evidence>